<keyword evidence="3" id="KW-1185">Reference proteome</keyword>
<dbReference type="PANTHER" id="PTHR21178">
    <property type="entry name" value="CILIA- AND FLAGELLA-ASSOCIATED PROTEIN 61"/>
    <property type="match status" value="1"/>
</dbReference>
<sequence>LISTHGFPGDYSHEDVGFLSTVPSNLLTLNDLHDCMAARRWLHANFVELENAIVYGNSIDVYTTVETLLSLGIIGSRIHLVLPPPEPGMSCFTDSAIDKAVTRAMESAEVQIHHNCVLAQMNHGEQPDPLTSVSFTTDAEPLHLHCGVFINLSNKGVDYDAFKSINKSFLVFDSRLVINSTFSTSSPFIYSAGPLTKFSRRYYTEEWSHANFNSKELGQELAAMLLHLFDPTLEPVDEPPPEMDCLVPLYKQAKIQVTGHVETGDYFCLHLDCYEQVETLTCWSLKPLPVSNYLCLYGKHEQLLGQLLRRYHEGLVRDLYFFRESRCLPVFHDRFSDFEQELRQISLNTLEALRSSAVKFLTYNRNLLPMFAHPGQL</sequence>
<organism evidence="2 3">
    <name type="scientific">Amphiprion percula</name>
    <name type="common">Orange clownfish</name>
    <name type="synonym">Lutjanus percula</name>
    <dbReference type="NCBI Taxonomy" id="161767"/>
    <lineage>
        <taxon>Eukaryota</taxon>
        <taxon>Metazoa</taxon>
        <taxon>Chordata</taxon>
        <taxon>Craniata</taxon>
        <taxon>Vertebrata</taxon>
        <taxon>Euteleostomi</taxon>
        <taxon>Actinopterygii</taxon>
        <taxon>Neopterygii</taxon>
        <taxon>Teleostei</taxon>
        <taxon>Neoteleostei</taxon>
        <taxon>Acanthomorphata</taxon>
        <taxon>Ovalentaria</taxon>
        <taxon>Pomacentridae</taxon>
        <taxon>Amphiprion</taxon>
    </lineage>
</organism>
<dbReference type="InterPro" id="IPR056299">
    <property type="entry name" value="CFAP61_dimer"/>
</dbReference>
<evidence type="ECO:0000313" key="3">
    <source>
        <dbReference type="Proteomes" id="UP000265080"/>
    </source>
</evidence>
<evidence type="ECO:0000313" key="2">
    <source>
        <dbReference type="Ensembl" id="ENSAPEP00000020973.1"/>
    </source>
</evidence>
<dbReference type="GeneTree" id="ENSGT00390000004987"/>
<dbReference type="InterPro" id="IPR038884">
    <property type="entry name" value="CFAP61"/>
</dbReference>
<protein>
    <submittedName>
        <fullName evidence="2">Si:zfos-223e1.2</fullName>
    </submittedName>
</protein>
<dbReference type="Pfam" id="PF23150">
    <property type="entry name" value="CFAP61_dimer"/>
    <property type="match status" value="1"/>
</dbReference>
<reference evidence="2" key="3">
    <citation type="submission" date="2025-09" db="UniProtKB">
        <authorList>
            <consortium name="Ensembl"/>
        </authorList>
    </citation>
    <scope>IDENTIFICATION</scope>
</reference>
<feature type="domain" description="CFAP61 dimerisation" evidence="1">
    <location>
        <begin position="252"/>
        <end position="328"/>
    </location>
</feature>
<evidence type="ECO:0000259" key="1">
    <source>
        <dbReference type="Pfam" id="PF23150"/>
    </source>
</evidence>
<dbReference type="PANTHER" id="PTHR21178:SF8">
    <property type="entry name" value="CILIA- AND FLAGELLA-ASSOCIATED PROTEIN 61"/>
    <property type="match status" value="1"/>
</dbReference>
<dbReference type="AlphaFoldDB" id="A0A3P8TAI4"/>
<dbReference type="Proteomes" id="UP000265080">
    <property type="component" value="Chromosome 11"/>
</dbReference>
<reference evidence="2 3" key="1">
    <citation type="submission" date="2018-03" db="EMBL/GenBank/DDBJ databases">
        <title>Finding Nemo's genes: A chromosome-scale reference assembly of the genome of the orange clownfish Amphiprion percula.</title>
        <authorList>
            <person name="Lehmann R."/>
        </authorList>
    </citation>
    <scope>NUCLEOTIDE SEQUENCE</scope>
</reference>
<proteinExistence type="predicted"/>
<accession>A0A3P8TAI4</accession>
<reference evidence="2" key="2">
    <citation type="submission" date="2025-08" db="UniProtKB">
        <authorList>
            <consortium name="Ensembl"/>
        </authorList>
    </citation>
    <scope>IDENTIFICATION</scope>
</reference>
<name>A0A3P8TAI4_AMPPE</name>
<dbReference type="Ensembl" id="ENSAPET00000021530.1">
    <property type="protein sequence ID" value="ENSAPEP00000020973.1"/>
    <property type="gene ID" value="ENSAPEG00000014944.1"/>
</dbReference>